<name>E3J151_PSEI1</name>
<organism evidence="1 2">
    <name type="scientific">Pseudofrankia inefficax (strain DSM 45817 / CECT 9037 / DDB 130130 / EuI1c)</name>
    <name type="common">Frankia inefficax</name>
    <dbReference type="NCBI Taxonomy" id="298654"/>
    <lineage>
        <taxon>Bacteria</taxon>
        <taxon>Bacillati</taxon>
        <taxon>Actinomycetota</taxon>
        <taxon>Actinomycetes</taxon>
        <taxon>Frankiales</taxon>
        <taxon>Frankiaceae</taxon>
        <taxon>Pseudofrankia</taxon>
    </lineage>
</organism>
<dbReference type="KEGG" id="fri:FraEuI1c_1157"/>
<keyword evidence="2" id="KW-1185">Reference proteome</keyword>
<evidence type="ECO:0000313" key="1">
    <source>
        <dbReference type="EMBL" id="ADP79229.1"/>
    </source>
</evidence>
<dbReference type="InParanoid" id="E3J151"/>
<proteinExistence type="predicted"/>
<gene>
    <name evidence="1" type="ordered locus">FraEuI1c_1157</name>
</gene>
<dbReference type="HOGENOM" id="CLU_3356338_0_0_11"/>
<protein>
    <submittedName>
        <fullName evidence="1">Uncharacterized protein</fullName>
    </submittedName>
</protein>
<dbReference type="STRING" id="298654.FraEuI1c_1157"/>
<accession>E3J151</accession>
<dbReference type="AlphaFoldDB" id="E3J151"/>
<evidence type="ECO:0000313" key="2">
    <source>
        <dbReference type="Proteomes" id="UP000002484"/>
    </source>
</evidence>
<reference evidence="1 2" key="1">
    <citation type="submission" date="2010-10" db="EMBL/GenBank/DDBJ databases">
        <title>Complete sequence of Frankia sp. EuI1c.</title>
        <authorList>
            <consortium name="US DOE Joint Genome Institute"/>
            <person name="Lucas S."/>
            <person name="Copeland A."/>
            <person name="Lapidus A."/>
            <person name="Cheng J.-F."/>
            <person name="Bruce D."/>
            <person name="Goodwin L."/>
            <person name="Pitluck S."/>
            <person name="Chertkov O."/>
            <person name="Detter J.C."/>
            <person name="Han C."/>
            <person name="Tapia R."/>
            <person name="Land M."/>
            <person name="Hauser L."/>
            <person name="Jeffries C."/>
            <person name="Kyrpides N."/>
            <person name="Ivanova N."/>
            <person name="Mikhailova N."/>
            <person name="Beauchemin N."/>
            <person name="Sen A."/>
            <person name="Sur S.A."/>
            <person name="Gtari M."/>
            <person name="Wall L."/>
            <person name="Tisa L."/>
            <person name="Woyke T."/>
        </authorList>
    </citation>
    <scope>NUCLEOTIDE SEQUENCE [LARGE SCALE GENOMIC DNA]</scope>
    <source>
        <strain evidence="2">DSM 45817 / CECT 9037 / EuI1c</strain>
    </source>
</reference>
<dbReference type="Proteomes" id="UP000002484">
    <property type="component" value="Chromosome"/>
</dbReference>
<sequence>MPIRNVGNFACYMICGALGDRDETRVDNQSLIGVCG</sequence>
<dbReference type="EMBL" id="CP002299">
    <property type="protein sequence ID" value="ADP79229.1"/>
    <property type="molecule type" value="Genomic_DNA"/>
</dbReference>